<dbReference type="EC" id="2.4.1.-" evidence="3"/>
<evidence type="ECO:0000259" key="1">
    <source>
        <dbReference type="Pfam" id="PF00534"/>
    </source>
</evidence>
<dbReference type="GO" id="GO:0016757">
    <property type="term" value="F:glycosyltransferase activity"/>
    <property type="evidence" value="ECO:0007669"/>
    <property type="project" value="UniProtKB-KW"/>
</dbReference>
<dbReference type="DNASU" id="1478990"/>
<dbReference type="SUPFAM" id="SSF53756">
    <property type="entry name" value="UDP-Glycosyltransferase/glycogen phosphorylase"/>
    <property type="match status" value="1"/>
</dbReference>
<evidence type="ECO:0000313" key="4">
    <source>
        <dbReference type="Proteomes" id="UP000000595"/>
    </source>
</evidence>
<dbReference type="Pfam" id="PF13439">
    <property type="entry name" value="Glyco_transf_4"/>
    <property type="match status" value="1"/>
</dbReference>
<dbReference type="InterPro" id="IPR001296">
    <property type="entry name" value="Glyco_trans_1"/>
</dbReference>
<keyword evidence="3" id="KW-0808">Transferase</keyword>
<dbReference type="KEGG" id="mma:MM_0648"/>
<dbReference type="Proteomes" id="UP000000595">
    <property type="component" value="Chromosome"/>
</dbReference>
<dbReference type="EMBL" id="AE008384">
    <property type="protein sequence ID" value="AAM30344.1"/>
    <property type="molecule type" value="Genomic_DNA"/>
</dbReference>
<evidence type="ECO:0000313" key="3">
    <source>
        <dbReference type="EMBL" id="AAM30344.1"/>
    </source>
</evidence>
<feature type="domain" description="Glycosyltransferase subfamily 4-like N-terminal" evidence="2">
    <location>
        <begin position="18"/>
        <end position="191"/>
    </location>
</feature>
<dbReference type="InterPro" id="IPR028098">
    <property type="entry name" value="Glyco_trans_4-like_N"/>
</dbReference>
<dbReference type="PANTHER" id="PTHR12526">
    <property type="entry name" value="GLYCOSYLTRANSFERASE"/>
    <property type="match status" value="1"/>
</dbReference>
<evidence type="ECO:0000259" key="2">
    <source>
        <dbReference type="Pfam" id="PF13439"/>
    </source>
</evidence>
<dbReference type="PATRIC" id="fig|192952.21.peg.766"/>
<dbReference type="CAZy" id="GT4">
    <property type="family name" value="Glycosyltransferase Family 4"/>
</dbReference>
<gene>
    <name evidence="3" type="ordered locus">MM_0648</name>
</gene>
<dbReference type="CDD" id="cd03801">
    <property type="entry name" value="GT4_PimA-like"/>
    <property type="match status" value="1"/>
</dbReference>
<accession>Q8PZ46</accession>
<feature type="domain" description="Glycosyl transferase family 1" evidence="1">
    <location>
        <begin position="203"/>
        <end position="361"/>
    </location>
</feature>
<dbReference type="PANTHER" id="PTHR12526:SF634">
    <property type="entry name" value="BLL3361 PROTEIN"/>
    <property type="match status" value="1"/>
</dbReference>
<dbReference type="RefSeq" id="WP_011032599.1">
    <property type="nucleotide sequence ID" value="NC_003901.1"/>
</dbReference>
<protein>
    <submittedName>
        <fullName evidence="3">Glycosyltransferase</fullName>
        <ecNumber evidence="3">2.4.1.-</ecNumber>
    </submittedName>
</protein>
<dbReference type="GeneID" id="1478990"/>
<dbReference type="Pfam" id="PF00534">
    <property type="entry name" value="Glycos_transf_1"/>
    <property type="match status" value="1"/>
</dbReference>
<reference evidence="3 4" key="1">
    <citation type="journal article" date="2002" name="J. Mol. Microbiol. Biotechnol.">
        <title>The genome of Methanosarcina mazei: evidence for lateral gene transfer between Bacteria and Archaea.</title>
        <authorList>
            <person name="Deppenmeier U."/>
            <person name="Johann A."/>
            <person name="Hartsch T."/>
            <person name="Merkl R."/>
            <person name="Schmitz R.A."/>
            <person name="Martinez-Arias R."/>
            <person name="Henne A."/>
            <person name="Wiezer A."/>
            <person name="Baumer S."/>
            <person name="Jacobi C."/>
            <person name="Bruggemann H."/>
            <person name="Lienard T."/>
            <person name="Christmann A."/>
            <person name="Bomeke M."/>
            <person name="Steckel S."/>
            <person name="Bhattacharyya A."/>
            <person name="Lykidis A."/>
            <person name="Overbeek R."/>
            <person name="Klenk H.P."/>
            <person name="Gunsalus R.P."/>
            <person name="Fritz H.J."/>
            <person name="Gottschalk G."/>
        </authorList>
    </citation>
    <scope>NUCLEOTIDE SEQUENCE [LARGE SCALE GENOMIC DNA]</scope>
    <source>
        <strain evidence="4">ATCC BAA-159 / DSM 3647 / Goe1 / Go1 / JCM 11833 / OCM 88</strain>
    </source>
</reference>
<organism evidence="3 4">
    <name type="scientific">Methanosarcina mazei (strain ATCC BAA-159 / DSM 3647 / Goe1 / Go1 / JCM 11833 / OCM 88)</name>
    <name type="common">Methanosarcina frisia</name>
    <dbReference type="NCBI Taxonomy" id="192952"/>
    <lineage>
        <taxon>Archaea</taxon>
        <taxon>Methanobacteriati</taxon>
        <taxon>Methanobacteriota</taxon>
        <taxon>Stenosarchaea group</taxon>
        <taxon>Methanomicrobia</taxon>
        <taxon>Methanosarcinales</taxon>
        <taxon>Methanosarcinaceae</taxon>
        <taxon>Methanosarcina</taxon>
    </lineage>
</organism>
<keyword evidence="3" id="KW-0328">Glycosyltransferase</keyword>
<dbReference type="Gene3D" id="3.40.50.2000">
    <property type="entry name" value="Glycogen Phosphorylase B"/>
    <property type="match status" value="2"/>
</dbReference>
<proteinExistence type="predicted"/>
<sequence>MASSRNICIVGPSKRFLSGISYYTIRLANAMHSEKDVSVICFRQLLPTFLFPGKSHVGKDISNLNFSSGIPVFDGMDYNNPLTWLRAYNFIKEQKPDVIILQWWTSSVAHMQLLLKIFAGMSNKPKIIIEFHEVVDPFEESILPIRLYSKITGKLLRKNLDAYITHSESDKQLVAERYTIAPEKIHVIPHGLYDQYGKLLDTKEAKKNLLINEEFVILSFGLIRKYKGTPYLIRAFEQLPLEILEKSRLLIVGEIWEDRKELIDQIRASQVRDKITLVDEYVPDGKVSLYFSASDVVVLPYLRASQSGIAHIAMSFGKPVVVSEVGGLKESMAGYAGTFFVSPGDVDSLRKAILDQFEKKIHYEVPDQKWDRIINRYIELLESI</sequence>
<dbReference type="eggNOG" id="arCOG01415">
    <property type="taxonomic scope" value="Archaea"/>
</dbReference>
<dbReference type="AlphaFoldDB" id="Q8PZ46"/>
<name>Q8PZ46_METMA</name>
<dbReference type="HOGENOM" id="CLU_009583_6_2_2"/>